<dbReference type="InterPro" id="IPR029052">
    <property type="entry name" value="Metallo-depent_PP-like"/>
</dbReference>
<protein>
    <recommendedName>
        <fullName evidence="1">Calcineurin-like phosphoesterase domain-containing protein</fullName>
    </recommendedName>
</protein>
<dbReference type="GO" id="GO:0006798">
    <property type="term" value="P:polyphosphate catabolic process"/>
    <property type="evidence" value="ECO:0007669"/>
    <property type="project" value="TreeGrafter"/>
</dbReference>
<dbReference type="PANTHER" id="PTHR42850:SF4">
    <property type="entry name" value="ZINC-DEPENDENT ENDOPOLYPHOSPHATASE"/>
    <property type="match status" value="1"/>
</dbReference>
<dbReference type="Pfam" id="PF00149">
    <property type="entry name" value="Metallophos"/>
    <property type="match status" value="1"/>
</dbReference>
<dbReference type="AlphaFoldDB" id="R7UUG7"/>
<organism evidence="2">
    <name type="scientific">Capitella teleta</name>
    <name type="common">Polychaete worm</name>
    <dbReference type="NCBI Taxonomy" id="283909"/>
    <lineage>
        <taxon>Eukaryota</taxon>
        <taxon>Metazoa</taxon>
        <taxon>Spiralia</taxon>
        <taxon>Lophotrochozoa</taxon>
        <taxon>Annelida</taxon>
        <taxon>Polychaeta</taxon>
        <taxon>Sedentaria</taxon>
        <taxon>Scolecida</taxon>
        <taxon>Capitellidae</taxon>
        <taxon>Capitella</taxon>
    </lineage>
</organism>
<reference evidence="4" key="1">
    <citation type="submission" date="2012-12" db="EMBL/GenBank/DDBJ databases">
        <authorList>
            <person name="Hellsten U."/>
            <person name="Grimwood J."/>
            <person name="Chapman J.A."/>
            <person name="Shapiro H."/>
            <person name="Aerts A."/>
            <person name="Otillar R.P."/>
            <person name="Terry A.Y."/>
            <person name="Boore J.L."/>
            <person name="Simakov O."/>
            <person name="Marletaz F."/>
            <person name="Cho S.-J."/>
            <person name="Edsinger-Gonzales E."/>
            <person name="Havlak P."/>
            <person name="Kuo D.-H."/>
            <person name="Larsson T."/>
            <person name="Lv J."/>
            <person name="Arendt D."/>
            <person name="Savage R."/>
            <person name="Osoegawa K."/>
            <person name="de Jong P."/>
            <person name="Lindberg D.R."/>
            <person name="Seaver E.C."/>
            <person name="Weisblat D.A."/>
            <person name="Putnam N.H."/>
            <person name="Grigoriev I.V."/>
            <person name="Rokhsar D.S."/>
        </authorList>
    </citation>
    <scope>NUCLEOTIDE SEQUENCE</scope>
    <source>
        <strain evidence="4">I ESC-2004</strain>
    </source>
</reference>
<dbReference type="GO" id="GO:0005737">
    <property type="term" value="C:cytoplasm"/>
    <property type="evidence" value="ECO:0007669"/>
    <property type="project" value="TreeGrafter"/>
</dbReference>
<dbReference type="SUPFAM" id="SSF56300">
    <property type="entry name" value="Metallo-dependent phosphatases"/>
    <property type="match status" value="1"/>
</dbReference>
<evidence type="ECO:0000259" key="1">
    <source>
        <dbReference type="Pfam" id="PF00149"/>
    </source>
</evidence>
<dbReference type="EMBL" id="AMQN01006219">
    <property type="status" value="NOT_ANNOTATED_CDS"/>
    <property type="molecule type" value="Genomic_DNA"/>
</dbReference>
<dbReference type="OMA" id="WVVYGHT"/>
<dbReference type="GO" id="GO:0000298">
    <property type="term" value="F:endopolyphosphatase activity"/>
    <property type="evidence" value="ECO:0007669"/>
    <property type="project" value="TreeGrafter"/>
</dbReference>
<dbReference type="InterPro" id="IPR050126">
    <property type="entry name" value="Ap4A_hydrolase"/>
</dbReference>
<evidence type="ECO:0000313" key="4">
    <source>
        <dbReference type="Proteomes" id="UP000014760"/>
    </source>
</evidence>
<name>R7UUG7_CAPTE</name>
<dbReference type="InterPro" id="IPR004843">
    <property type="entry name" value="Calcineurin-like_PHP"/>
</dbReference>
<sequence>RVVVIGDVHGCFDELQDLLRVHNLMPEDTVLVFCGDIINRGPKNQEVIQFIRNMGYAAYSVRGNHEDRVIYEWLNFHKRSNGHVYKLPSKYKWVTTLSSEDIDFLCSLPYTLSIPCMETIVLHAGMDPWKCLCKQQPKDLVLTRNIVNPEETTYRLTDSLDDGVPWISCWNGPQHVYFGHDARRGLQERRFGTGLDTGCVYGNRLT</sequence>
<feature type="non-terminal residue" evidence="2">
    <location>
        <position position="206"/>
    </location>
</feature>
<dbReference type="Proteomes" id="UP000014760">
    <property type="component" value="Unassembled WGS sequence"/>
</dbReference>
<dbReference type="EMBL" id="KB297895">
    <property type="protein sequence ID" value="ELU09818.1"/>
    <property type="molecule type" value="Genomic_DNA"/>
</dbReference>
<dbReference type="CDD" id="cd00144">
    <property type="entry name" value="MPP_PPP_family"/>
    <property type="match status" value="1"/>
</dbReference>
<feature type="non-terminal residue" evidence="2">
    <location>
        <position position="1"/>
    </location>
</feature>
<evidence type="ECO:0000313" key="3">
    <source>
        <dbReference type="EnsemblMetazoa" id="CapteP55531"/>
    </source>
</evidence>
<dbReference type="GO" id="GO:0016791">
    <property type="term" value="F:phosphatase activity"/>
    <property type="evidence" value="ECO:0007669"/>
    <property type="project" value="TreeGrafter"/>
</dbReference>
<gene>
    <name evidence="2" type="ORF">CAPTEDRAFT_55531</name>
</gene>
<evidence type="ECO:0000313" key="2">
    <source>
        <dbReference type="EMBL" id="ELU09818.1"/>
    </source>
</evidence>
<dbReference type="OrthoDB" id="10267127at2759"/>
<dbReference type="EnsemblMetazoa" id="CapteT55531">
    <property type="protein sequence ID" value="CapteP55531"/>
    <property type="gene ID" value="CapteG55531"/>
</dbReference>
<dbReference type="Gene3D" id="3.60.21.10">
    <property type="match status" value="1"/>
</dbReference>
<accession>R7UUG7</accession>
<keyword evidence="4" id="KW-1185">Reference proteome</keyword>
<proteinExistence type="predicted"/>
<dbReference type="PANTHER" id="PTHR42850">
    <property type="entry name" value="METALLOPHOSPHOESTERASE"/>
    <property type="match status" value="1"/>
</dbReference>
<dbReference type="STRING" id="283909.R7UUG7"/>
<feature type="domain" description="Calcineurin-like phosphoesterase" evidence="1">
    <location>
        <begin position="1"/>
        <end position="181"/>
    </location>
</feature>
<reference evidence="3" key="3">
    <citation type="submission" date="2015-06" db="UniProtKB">
        <authorList>
            <consortium name="EnsemblMetazoa"/>
        </authorList>
    </citation>
    <scope>IDENTIFICATION</scope>
</reference>
<reference evidence="2 4" key="2">
    <citation type="journal article" date="2013" name="Nature">
        <title>Insights into bilaterian evolution from three spiralian genomes.</title>
        <authorList>
            <person name="Simakov O."/>
            <person name="Marletaz F."/>
            <person name="Cho S.J."/>
            <person name="Edsinger-Gonzales E."/>
            <person name="Havlak P."/>
            <person name="Hellsten U."/>
            <person name="Kuo D.H."/>
            <person name="Larsson T."/>
            <person name="Lv J."/>
            <person name="Arendt D."/>
            <person name="Savage R."/>
            <person name="Osoegawa K."/>
            <person name="de Jong P."/>
            <person name="Grimwood J."/>
            <person name="Chapman J.A."/>
            <person name="Shapiro H."/>
            <person name="Aerts A."/>
            <person name="Otillar R.P."/>
            <person name="Terry A.Y."/>
            <person name="Boore J.L."/>
            <person name="Grigoriev I.V."/>
            <person name="Lindberg D.R."/>
            <person name="Seaver E.C."/>
            <person name="Weisblat D.A."/>
            <person name="Putnam N.H."/>
            <person name="Rokhsar D.S."/>
        </authorList>
    </citation>
    <scope>NUCLEOTIDE SEQUENCE</scope>
    <source>
        <strain evidence="2 4">I ESC-2004</strain>
    </source>
</reference>
<dbReference type="HOGENOM" id="CLU_023125_3_0_1"/>